<evidence type="ECO:0008006" key="4">
    <source>
        <dbReference type="Google" id="ProtNLM"/>
    </source>
</evidence>
<gene>
    <name evidence="2" type="ORF">SAMN04487819_116130</name>
</gene>
<organism evidence="2 3">
    <name type="scientific">Actinopolyspora alba</name>
    <dbReference type="NCBI Taxonomy" id="673379"/>
    <lineage>
        <taxon>Bacteria</taxon>
        <taxon>Bacillati</taxon>
        <taxon>Actinomycetota</taxon>
        <taxon>Actinomycetes</taxon>
        <taxon>Actinopolysporales</taxon>
        <taxon>Actinopolysporaceae</taxon>
        <taxon>Actinopolyspora</taxon>
        <taxon>Actinopolyspora alba group</taxon>
    </lineage>
</organism>
<evidence type="ECO:0000256" key="1">
    <source>
        <dbReference type="SAM" id="Phobius"/>
    </source>
</evidence>
<accession>A0A1I2BIN4</accession>
<reference evidence="3" key="1">
    <citation type="submission" date="2016-10" db="EMBL/GenBank/DDBJ databases">
        <authorList>
            <person name="Varghese N."/>
            <person name="Submissions S."/>
        </authorList>
    </citation>
    <scope>NUCLEOTIDE SEQUENCE [LARGE SCALE GENOMIC DNA]</scope>
    <source>
        <strain evidence="3">DSM 45004</strain>
    </source>
</reference>
<keyword evidence="1" id="KW-1133">Transmembrane helix</keyword>
<dbReference type="Proteomes" id="UP000198716">
    <property type="component" value="Unassembled WGS sequence"/>
</dbReference>
<evidence type="ECO:0000313" key="3">
    <source>
        <dbReference type="Proteomes" id="UP000198716"/>
    </source>
</evidence>
<keyword evidence="1" id="KW-0472">Membrane</keyword>
<dbReference type="SUPFAM" id="SSF50974">
    <property type="entry name" value="Nitrous oxide reductase, N-terminal domain"/>
    <property type="match status" value="1"/>
</dbReference>
<sequence length="347" mass="36008">MTESDTAAPDGSSDEQLVRNGLHALVADVEPSATALPRVLAGRRRRSGARTVLGVTGAVAATTAALLLTLVFVVDRSPPTVPTGTAPDSYVTQLADGTLVSVMLETGEVRHEFGRPDTDVTALARGEEHVYAATADGGVLRMGTDATVRRMRGVVPGGEVTAIDTSDGRLAVASGNRVSLVSGNTTRRITLPAGLVVRDLALDRSGRLALVVRDRTSSEPPTLRVIPAGGDSAARLDTFEVGCGPLRTAWTSTGLAVLRPDECAVTEAVRITTIDPTTGSRIGGGVHLRLDRPIGATDDIRVSTDATDRMLVSTTTGNMWLVDGTGVGSVTGHCASRRDCASIPPVM</sequence>
<evidence type="ECO:0000313" key="2">
    <source>
        <dbReference type="EMBL" id="SFE56045.1"/>
    </source>
</evidence>
<keyword evidence="3" id="KW-1185">Reference proteome</keyword>
<keyword evidence="1" id="KW-0812">Transmembrane</keyword>
<feature type="transmembrane region" description="Helical" evidence="1">
    <location>
        <begin position="52"/>
        <end position="74"/>
    </location>
</feature>
<dbReference type="RefSeq" id="WP_092929328.1">
    <property type="nucleotide sequence ID" value="NZ_FOMZ01000016.1"/>
</dbReference>
<protein>
    <recommendedName>
        <fullName evidence="4">FbpC C-terminal regulatory nucleotide binding domain-containing protein</fullName>
    </recommendedName>
</protein>
<dbReference type="AlphaFoldDB" id="A0A1I2BIN4"/>
<dbReference type="InterPro" id="IPR011045">
    <property type="entry name" value="N2O_reductase_N"/>
</dbReference>
<proteinExistence type="predicted"/>
<name>A0A1I2BIN4_9ACTN</name>
<dbReference type="EMBL" id="FOMZ01000016">
    <property type="protein sequence ID" value="SFE56045.1"/>
    <property type="molecule type" value="Genomic_DNA"/>
</dbReference>